<protein>
    <recommendedName>
        <fullName evidence="2">WLM domain-containing protein</fullName>
    </recommendedName>
</protein>
<evidence type="ECO:0000313" key="4">
    <source>
        <dbReference type="Proteomes" id="UP001214603"/>
    </source>
</evidence>
<sequence>MEPWTVRVRHRGTELRVAAHADERVALLQERVHVLTQVPPANQKWLAQRAPGGPVPSLTRVVQRHEAEHVSLADAGVRDGSTLTMIGGTDDEVQGLREQESDWAKRHAPRTLHPSLLRGATPRSTATPSARPVFAQLAVHPSASPGDAWHARVLRYLERLASDPAVLHVCRTHGYEVGTLTELLPHEHPHLLGLNENRGQRILLRIRTDAADGTRDYKTTRRVLMHELAHNEIAEHPPEFKILNSQLNAEVDAFERARDAGAHRLVDAPTYEPTDTPRGAYTLSDTSAPPPTDAEERRARILHATETRLAQLDREIHARCGDAEAPTSARGKP</sequence>
<dbReference type="PANTHER" id="PTHR47795">
    <property type="entry name" value="UBIQUITIN AND WLM DOMAIN-CONTAINING METALLOPROTEASE SPCC1442.07C"/>
    <property type="match status" value="1"/>
</dbReference>
<proteinExistence type="predicted"/>
<feature type="region of interest" description="Disordered" evidence="1">
    <location>
        <begin position="268"/>
        <end position="298"/>
    </location>
</feature>
<dbReference type="Gene3D" id="3.10.20.90">
    <property type="entry name" value="Phosphatidylinositol 3-kinase Catalytic Subunit, Chain A, domain 1"/>
    <property type="match status" value="1"/>
</dbReference>
<evidence type="ECO:0000259" key="2">
    <source>
        <dbReference type="PROSITE" id="PS51397"/>
    </source>
</evidence>
<accession>A0AAF0E137</accession>
<evidence type="ECO:0000313" key="3">
    <source>
        <dbReference type="EMBL" id="WFD03729.1"/>
    </source>
</evidence>
<gene>
    <name evidence="3" type="ORF">MOBT1_002423</name>
</gene>
<dbReference type="SUPFAM" id="SSF54236">
    <property type="entry name" value="Ubiquitin-like"/>
    <property type="match status" value="1"/>
</dbReference>
<reference evidence="3" key="1">
    <citation type="submission" date="2023-03" db="EMBL/GenBank/DDBJ databases">
        <title>Mating type loci evolution in Malassezia.</title>
        <authorList>
            <person name="Coelho M.A."/>
        </authorList>
    </citation>
    <scope>NUCLEOTIDE SEQUENCE</scope>
    <source>
        <strain evidence="3">CBS 7876</strain>
    </source>
</reference>
<dbReference type="PROSITE" id="PS51397">
    <property type="entry name" value="WLM"/>
    <property type="match status" value="1"/>
</dbReference>
<feature type="domain" description="WLM" evidence="2">
    <location>
        <begin position="125"/>
        <end position="310"/>
    </location>
</feature>
<dbReference type="Proteomes" id="UP001214603">
    <property type="component" value="Chromosome 5"/>
</dbReference>
<name>A0AAF0E137_9BASI</name>
<dbReference type="PANTHER" id="PTHR47795:SF1">
    <property type="entry name" value="DNA-DEPENDENT METALLOPROTEASE WSS1 HOMOLOG 2"/>
    <property type="match status" value="1"/>
</dbReference>
<organism evidence="3 4">
    <name type="scientific">Malassezia obtusa</name>
    <dbReference type="NCBI Taxonomy" id="76774"/>
    <lineage>
        <taxon>Eukaryota</taxon>
        <taxon>Fungi</taxon>
        <taxon>Dikarya</taxon>
        <taxon>Basidiomycota</taxon>
        <taxon>Ustilaginomycotina</taxon>
        <taxon>Malasseziomycetes</taxon>
        <taxon>Malasseziales</taxon>
        <taxon>Malasseziaceae</taxon>
        <taxon>Malassezia</taxon>
    </lineage>
</organism>
<dbReference type="AlphaFoldDB" id="A0AAF0E137"/>
<keyword evidence="4" id="KW-1185">Reference proteome</keyword>
<dbReference type="InterPro" id="IPR013536">
    <property type="entry name" value="WLM_dom"/>
</dbReference>
<dbReference type="GO" id="GO:0070628">
    <property type="term" value="F:proteasome binding"/>
    <property type="evidence" value="ECO:0007669"/>
    <property type="project" value="TreeGrafter"/>
</dbReference>
<dbReference type="InterPro" id="IPR029071">
    <property type="entry name" value="Ubiquitin-like_domsf"/>
</dbReference>
<dbReference type="EMBL" id="CP119938">
    <property type="protein sequence ID" value="WFD03729.1"/>
    <property type="molecule type" value="Genomic_DNA"/>
</dbReference>
<evidence type="ECO:0000256" key="1">
    <source>
        <dbReference type="SAM" id="MobiDB-lite"/>
    </source>
</evidence>
<dbReference type="Pfam" id="PF08325">
    <property type="entry name" value="WLM"/>
    <property type="match status" value="1"/>
</dbReference>